<dbReference type="GO" id="GO:0060298">
    <property type="term" value="P:positive regulation of sarcomere organization"/>
    <property type="evidence" value="ECO:0007669"/>
    <property type="project" value="UniProtKB-ARBA"/>
</dbReference>
<feature type="domain" description="Ig-like" evidence="9">
    <location>
        <begin position="632"/>
        <end position="733"/>
    </location>
</feature>
<feature type="domain" description="Ig-like" evidence="9">
    <location>
        <begin position="1071"/>
        <end position="1160"/>
    </location>
</feature>
<gene>
    <name evidence="10" type="ORF">J437_LFUL013762</name>
</gene>
<dbReference type="SUPFAM" id="SSF50729">
    <property type="entry name" value="PH domain-like"/>
    <property type="match status" value="1"/>
</dbReference>
<dbReference type="FunFam" id="2.60.40.10:FF:000873">
    <property type="entry name" value="Muscle M-line assembly protein unc-89"/>
    <property type="match status" value="1"/>
</dbReference>
<dbReference type="PANTHER" id="PTHR13817:SF163">
    <property type="entry name" value="OBSCURIN"/>
    <property type="match status" value="1"/>
</dbReference>
<dbReference type="GO" id="GO:0040017">
    <property type="term" value="P:positive regulation of locomotion"/>
    <property type="evidence" value="ECO:0007669"/>
    <property type="project" value="UniProtKB-ARBA"/>
</dbReference>
<dbReference type="GO" id="GO:0005737">
    <property type="term" value="C:cytoplasm"/>
    <property type="evidence" value="ECO:0007669"/>
    <property type="project" value="UniProtKB-SubCell"/>
</dbReference>
<comment type="subcellular location">
    <subcellularLocation>
        <location evidence="1">Cytoplasm</location>
    </subcellularLocation>
</comment>
<dbReference type="GO" id="GO:0005524">
    <property type="term" value="F:ATP binding"/>
    <property type="evidence" value="ECO:0007669"/>
    <property type="project" value="UniProtKB-KW"/>
</dbReference>
<keyword evidence="6" id="KW-0067">ATP-binding</keyword>
<dbReference type="InterPro" id="IPR055251">
    <property type="entry name" value="SOS1_NGEF_PH"/>
</dbReference>
<reference evidence="10" key="1">
    <citation type="submission" date="2013-04" db="EMBL/GenBank/DDBJ databases">
        <authorList>
            <person name="Qu J."/>
            <person name="Murali S.C."/>
            <person name="Bandaranaike D."/>
            <person name="Bellair M."/>
            <person name="Blankenburg K."/>
            <person name="Chao H."/>
            <person name="Dinh H."/>
            <person name="Doddapaneni H."/>
            <person name="Downs B."/>
            <person name="Dugan-Rocha S."/>
            <person name="Elkadiri S."/>
            <person name="Gnanaolivu R.D."/>
            <person name="Hernandez B."/>
            <person name="Javaid M."/>
            <person name="Jayaseelan J.C."/>
            <person name="Lee S."/>
            <person name="Li M."/>
            <person name="Ming W."/>
            <person name="Munidasa M."/>
            <person name="Muniz J."/>
            <person name="Nguyen L."/>
            <person name="Ongeri F."/>
            <person name="Osuji N."/>
            <person name="Pu L.-L."/>
            <person name="Puazo M."/>
            <person name="Qu C."/>
            <person name="Quiroz J."/>
            <person name="Raj R."/>
            <person name="Weissenberger G."/>
            <person name="Xin Y."/>
            <person name="Zou X."/>
            <person name="Han Y."/>
            <person name="Richards S."/>
            <person name="Worley K."/>
            <person name="Muzny D."/>
            <person name="Gibbs R."/>
        </authorList>
    </citation>
    <scope>NUCLEOTIDE SEQUENCE</scope>
    <source>
        <strain evidence="10">Sampled in the wild</strain>
    </source>
</reference>
<evidence type="ECO:0000256" key="8">
    <source>
        <dbReference type="SAM" id="MobiDB-lite"/>
    </source>
</evidence>
<keyword evidence="5" id="KW-0547">Nucleotide-binding</keyword>
<feature type="compositionally biased region" description="Polar residues" evidence="8">
    <location>
        <begin position="157"/>
        <end position="180"/>
    </location>
</feature>
<reference evidence="10" key="2">
    <citation type="submission" date="2017-10" db="EMBL/GenBank/DDBJ databases">
        <title>Ladona fulva Genome sequencing and assembly.</title>
        <authorList>
            <person name="Murali S."/>
            <person name="Richards S."/>
            <person name="Bandaranaike D."/>
            <person name="Bellair M."/>
            <person name="Blankenburg K."/>
            <person name="Chao H."/>
            <person name="Dinh H."/>
            <person name="Doddapaneni H."/>
            <person name="Dugan-Rocha S."/>
            <person name="Elkadiri S."/>
            <person name="Gnanaolivu R."/>
            <person name="Hernandez B."/>
            <person name="Skinner E."/>
            <person name="Javaid M."/>
            <person name="Lee S."/>
            <person name="Li M."/>
            <person name="Ming W."/>
            <person name="Munidasa M."/>
            <person name="Muniz J."/>
            <person name="Nguyen L."/>
            <person name="Hughes D."/>
            <person name="Osuji N."/>
            <person name="Pu L.-L."/>
            <person name="Puazo M."/>
            <person name="Qu C."/>
            <person name="Quiroz J."/>
            <person name="Raj R."/>
            <person name="Weissenberger G."/>
            <person name="Xin Y."/>
            <person name="Zou X."/>
            <person name="Han Y."/>
            <person name="Worley K."/>
            <person name="Muzny D."/>
            <person name="Gibbs R."/>
        </authorList>
    </citation>
    <scope>NUCLEOTIDE SEQUENCE</scope>
    <source>
        <strain evidence="10">Sampled in the wild</strain>
    </source>
</reference>
<dbReference type="InterPro" id="IPR003598">
    <property type="entry name" value="Ig_sub2"/>
</dbReference>
<dbReference type="InterPro" id="IPR007110">
    <property type="entry name" value="Ig-like_dom"/>
</dbReference>
<dbReference type="FunFam" id="2.60.40.10:FF:000425">
    <property type="entry name" value="Myosin light chain kinase"/>
    <property type="match status" value="2"/>
</dbReference>
<feature type="domain" description="Ig-like" evidence="9">
    <location>
        <begin position="447"/>
        <end position="537"/>
    </location>
</feature>
<comment type="similarity">
    <text evidence="2">Belongs to the protein kinase superfamily. CAMK Ser/Thr protein kinase family.</text>
</comment>
<proteinExistence type="inferred from homology"/>
<feature type="domain" description="Ig-like" evidence="9">
    <location>
        <begin position="975"/>
        <end position="1066"/>
    </location>
</feature>
<dbReference type="InterPro" id="IPR011993">
    <property type="entry name" value="PH-like_dom_sf"/>
</dbReference>
<dbReference type="InterPro" id="IPR050964">
    <property type="entry name" value="Striated_Muscle_Regulatory"/>
</dbReference>
<keyword evidence="4" id="KW-0677">Repeat</keyword>
<dbReference type="InterPro" id="IPR013098">
    <property type="entry name" value="Ig_I-set"/>
</dbReference>
<dbReference type="InterPro" id="IPR003599">
    <property type="entry name" value="Ig_sub"/>
</dbReference>
<feature type="non-terminal residue" evidence="10">
    <location>
        <position position="1"/>
    </location>
</feature>
<evidence type="ECO:0000256" key="4">
    <source>
        <dbReference type="ARBA" id="ARBA00022737"/>
    </source>
</evidence>
<dbReference type="SMART" id="SM00408">
    <property type="entry name" value="IGc2"/>
    <property type="match status" value="7"/>
</dbReference>
<dbReference type="EMBL" id="KZ308727">
    <property type="protein sequence ID" value="KAG8233550.1"/>
    <property type="molecule type" value="Genomic_DNA"/>
</dbReference>
<evidence type="ECO:0000256" key="1">
    <source>
        <dbReference type="ARBA" id="ARBA00004496"/>
    </source>
</evidence>
<dbReference type="GO" id="GO:0045989">
    <property type="term" value="P:positive regulation of striated muscle contraction"/>
    <property type="evidence" value="ECO:0007669"/>
    <property type="project" value="UniProtKB-ARBA"/>
</dbReference>
<dbReference type="InterPro" id="IPR036179">
    <property type="entry name" value="Ig-like_dom_sf"/>
</dbReference>
<keyword evidence="7" id="KW-0393">Immunoglobulin domain</keyword>
<dbReference type="SUPFAM" id="SSF48726">
    <property type="entry name" value="Immunoglobulin"/>
    <property type="match status" value="7"/>
</dbReference>
<dbReference type="SMART" id="SM00409">
    <property type="entry name" value="IG"/>
    <property type="match status" value="7"/>
</dbReference>
<evidence type="ECO:0000256" key="6">
    <source>
        <dbReference type="ARBA" id="ARBA00022840"/>
    </source>
</evidence>
<protein>
    <recommendedName>
        <fullName evidence="9">Ig-like domain-containing protein</fullName>
    </recommendedName>
</protein>
<dbReference type="Pfam" id="PF07679">
    <property type="entry name" value="I-set"/>
    <property type="match status" value="7"/>
</dbReference>
<dbReference type="Gene3D" id="2.30.29.30">
    <property type="entry name" value="Pleckstrin-homology domain (PH domain)/Phosphotyrosine-binding domain (PTB)"/>
    <property type="match status" value="1"/>
</dbReference>
<keyword evidence="3" id="KW-0963">Cytoplasm</keyword>
<dbReference type="PANTHER" id="PTHR13817">
    <property type="entry name" value="TITIN"/>
    <property type="match status" value="1"/>
</dbReference>
<feature type="domain" description="Ig-like" evidence="9">
    <location>
        <begin position="880"/>
        <end position="970"/>
    </location>
</feature>
<name>A0A8K0KH12_LADFU</name>
<feature type="domain" description="Ig-like" evidence="9">
    <location>
        <begin position="744"/>
        <end position="877"/>
    </location>
</feature>
<evidence type="ECO:0000256" key="3">
    <source>
        <dbReference type="ARBA" id="ARBA00022490"/>
    </source>
</evidence>
<dbReference type="OrthoDB" id="2570713at2759"/>
<evidence type="ECO:0000259" key="9">
    <source>
        <dbReference type="PROSITE" id="PS50835"/>
    </source>
</evidence>
<keyword evidence="11" id="KW-1185">Reference proteome</keyword>
<comment type="caution">
    <text evidence="10">The sequence shown here is derived from an EMBL/GenBank/DDBJ whole genome shotgun (WGS) entry which is preliminary data.</text>
</comment>
<feature type="compositionally biased region" description="Low complexity" evidence="8">
    <location>
        <begin position="229"/>
        <end position="240"/>
    </location>
</feature>
<sequence>DWFSIEEGEGGGKTKERYLFLFKGKILVCKVKRIQDDRSVFVLKEILRLPELEWKDIPEDTKAFHLRRNPKVEATKGEFEADFPLLIKAHADDVKAEWLAEIRQHAVEYQDKPIAAEPIPKPEPSPGQQKASIPEQKAPAPEQKAPVPEQKKEESKSTSQPTSVAEKTPSQAESKSTPPSTVKEDSTDSTQVPKKTEVSPEVSLPQATKVPEETQVTEITPPPKKTEVTPEASPLLKQPESPQPPPKPSESISTPTPDTKKTEVTPAVSKPEEPKKAEVPPSPQLEEISSTPKPIQADSPPEPSKESDTTSVGTKRKESEADEKESQVKAEDNPPKKLAKEEITETTNGQKESAEMSSFSLTRKSSQSTTRIEEYQSVSASYAASTQDEVYMETSSSSSTRRASGLRTSSVRFESDGMISENGALAIESIPSTPTIEKGSTGSDKKPVFIRRIQGYTCEPGETASFECEIRSDSITSLTWLKDNRPLDDKLADRISTKKIDDRHQLQILNCRETDTGLYTALASNDSVKDSCTAQLTVEELSPEERRRRAEDKAPIFLVQLKDTELIENTYLRFLVKVKGNPNPIVRFYKDGKEICSENSEDHIHVSREQGQKKGYYELVIIDVQRADAGKYSCLAVNEYGEASCEGYLTVTDHSSIFASLGDETDFTSDKPTFTWFKDGHPFDPEERFKVLFKDDEDSLALVFQHVKPEDAGLYTCVAQTTTGKISCSAELTVKGTVREPEKPKLSTENKTTEVNLGGSAMLEVKTSGYPKPDIKWYAPPKILTKTTDMICKVQETFEMTIEVEGTPSPDVKWYKDGQEVSASATVKIGSKKGSTSSSMSHSLTLTQTKLEDSGSYSIVATNDLSQSSCFWKLTVTSPPRFVRNPPSELIIGEGEAVTIEARVEGYPVPNVKWLKDDKEVQADGKKIKIISEGISHSISITGSGRGEAGVYTCVATNEHGSAQASSTLHVRCPPQFRQGLPKEAQANEGDVNVEFFVNVEAYPKPNIKWYLDEVEITEKKTEYTRIEEGDNYKLIIREVTTETSGKYSCKVFNDLGSTESSCSFTVHCKPRFPKGLSDKAADEGDSLTLTIECYANPEPEVKWYKDGEEIKVDARISIKRQGSESYSLSFDVVKKEDTGEYEVRAKNNMGEASTHSKLHVH</sequence>
<dbReference type="Pfam" id="PF22697">
    <property type="entry name" value="SOS1_NGEF_PH"/>
    <property type="match status" value="1"/>
</dbReference>
<dbReference type="InterPro" id="IPR013783">
    <property type="entry name" value="Ig-like_fold"/>
</dbReference>
<dbReference type="Gene3D" id="2.60.40.10">
    <property type="entry name" value="Immunoglobulins"/>
    <property type="match status" value="7"/>
</dbReference>
<accession>A0A8K0KH12</accession>
<dbReference type="FunFam" id="2.60.40.10:FF:000107">
    <property type="entry name" value="Myosin, light chain kinase a"/>
    <property type="match status" value="3"/>
</dbReference>
<dbReference type="Proteomes" id="UP000792457">
    <property type="component" value="Unassembled WGS sequence"/>
</dbReference>
<evidence type="ECO:0000256" key="5">
    <source>
        <dbReference type="ARBA" id="ARBA00022741"/>
    </source>
</evidence>
<feature type="region of interest" description="Disordered" evidence="8">
    <location>
        <begin position="113"/>
        <end position="382"/>
    </location>
</feature>
<evidence type="ECO:0000313" key="10">
    <source>
        <dbReference type="EMBL" id="KAG8233550.1"/>
    </source>
</evidence>
<organism evidence="10 11">
    <name type="scientific">Ladona fulva</name>
    <name type="common">Scarce chaser dragonfly</name>
    <name type="synonym">Libellula fulva</name>
    <dbReference type="NCBI Taxonomy" id="123851"/>
    <lineage>
        <taxon>Eukaryota</taxon>
        <taxon>Metazoa</taxon>
        <taxon>Ecdysozoa</taxon>
        <taxon>Arthropoda</taxon>
        <taxon>Hexapoda</taxon>
        <taxon>Insecta</taxon>
        <taxon>Pterygota</taxon>
        <taxon>Palaeoptera</taxon>
        <taxon>Odonata</taxon>
        <taxon>Epiprocta</taxon>
        <taxon>Anisoptera</taxon>
        <taxon>Libelluloidea</taxon>
        <taxon>Libellulidae</taxon>
        <taxon>Ladona</taxon>
    </lineage>
</organism>
<dbReference type="FunFam" id="2.60.40.10:FF:000145">
    <property type="entry name" value="Myosin light chain kinase, smooth muscle"/>
    <property type="match status" value="1"/>
</dbReference>
<dbReference type="AlphaFoldDB" id="A0A8K0KH12"/>
<dbReference type="PROSITE" id="PS50835">
    <property type="entry name" value="IG_LIKE"/>
    <property type="match status" value="6"/>
</dbReference>
<evidence type="ECO:0000313" key="11">
    <source>
        <dbReference type="Proteomes" id="UP000792457"/>
    </source>
</evidence>
<evidence type="ECO:0000256" key="2">
    <source>
        <dbReference type="ARBA" id="ARBA00006692"/>
    </source>
</evidence>
<feature type="compositionally biased region" description="Polar residues" evidence="8">
    <location>
        <begin position="345"/>
        <end position="382"/>
    </location>
</feature>
<feature type="compositionally biased region" description="Basic and acidic residues" evidence="8">
    <location>
        <begin position="315"/>
        <end position="343"/>
    </location>
</feature>
<evidence type="ECO:0000256" key="7">
    <source>
        <dbReference type="ARBA" id="ARBA00023319"/>
    </source>
</evidence>